<evidence type="ECO:0008006" key="2">
    <source>
        <dbReference type="Google" id="ProtNLM"/>
    </source>
</evidence>
<sequence length="41" mass="5011">MKKYIFIFLILIGMLSCESLDEDTEEKPNYYKDGYNQENKW</sequence>
<geneLocation type="plasmid" evidence="1">
    <name>lp150</name>
</geneLocation>
<dbReference type="AlphaFoldDB" id="A0A0R9PJ72"/>
<evidence type="ECO:0000313" key="1">
    <source>
        <dbReference type="EMBL" id="ALC78601.1"/>
    </source>
</evidence>
<gene>
    <name evidence="1" type="ORF">BTA110b</name>
</gene>
<protein>
    <recommendedName>
        <fullName evidence="2">Lipoprotein</fullName>
    </recommendedName>
</protein>
<dbReference type="RefSeq" id="WP_054287482.1">
    <property type="nucleotide sequence ID" value="NC_021624.2"/>
</dbReference>
<dbReference type="PROSITE" id="PS51257">
    <property type="entry name" value="PROKAR_LIPOPROTEIN"/>
    <property type="match status" value="1"/>
</dbReference>
<accession>A0A0R9PJ72</accession>
<dbReference type="EMBL" id="HM008710">
    <property type="protein sequence ID" value="ALC78601.1"/>
    <property type="molecule type" value="Genomic_DNA"/>
</dbReference>
<reference evidence="1" key="1">
    <citation type="submission" date="2012-01" db="EMBL/GenBank/DDBJ databases">
        <authorList>
            <person name="Wikstroem N."/>
        </authorList>
    </citation>
    <scope>NUCLEOTIDE SEQUENCE</scope>
    <source>
        <strain evidence="1">91E135</strain>
        <plasmid evidence="1">lp150</plasmid>
    </source>
</reference>
<name>A0A0R9PJ72_BORT9</name>
<keyword evidence="1" id="KW-0614">Plasmid</keyword>
<organism evidence="1">
    <name type="scientific">Borrelia turicatae (strain 91E135)</name>
    <dbReference type="NCBI Taxonomy" id="314724"/>
    <lineage>
        <taxon>Bacteria</taxon>
        <taxon>Pseudomonadati</taxon>
        <taxon>Spirochaetota</taxon>
        <taxon>Spirochaetia</taxon>
        <taxon>Spirochaetales</taxon>
        <taxon>Borreliaceae</taxon>
        <taxon>Borrelia</taxon>
    </lineage>
</organism>
<reference evidence="1" key="3">
    <citation type="submission" date="2015-06" db="EMBL/GenBank/DDBJ databases">
        <authorList>
            <person name="Hoefler B.C."/>
            <person name="Straight P.D."/>
        </authorList>
    </citation>
    <scope>NUCLEOTIDE SEQUENCE</scope>
    <source>
        <strain evidence="1">91E135</strain>
        <plasmid evidence="1">lp150</plasmid>
    </source>
</reference>
<reference evidence="1" key="2">
    <citation type="journal article" date="2013" name="J. Bacteriol.">
        <title>Large linear plasmids of Borrelia species that cause relapsing fever.</title>
        <authorList>
            <person name="Miller S.C."/>
            <person name="Porcella S.F."/>
            <person name="Raffel S.J."/>
            <person name="Schwan T.G."/>
            <person name="Barbour A.G."/>
        </authorList>
    </citation>
    <scope>NUCLEOTIDE SEQUENCE</scope>
    <source>
        <strain evidence="1">91E135</strain>
        <plasmid evidence="1">lp150</plasmid>
    </source>
</reference>
<proteinExistence type="predicted"/>